<dbReference type="Pfam" id="PF22608">
    <property type="entry name" value="DNAX_ATPase_lid"/>
    <property type="match status" value="1"/>
</dbReference>
<comment type="catalytic activity">
    <reaction evidence="10 11">
        <text>DNA(n) + a 2'-deoxyribonucleoside 5'-triphosphate = DNA(n+1) + diphosphate</text>
        <dbReference type="Rhea" id="RHEA:22508"/>
        <dbReference type="Rhea" id="RHEA-COMP:17339"/>
        <dbReference type="Rhea" id="RHEA-COMP:17340"/>
        <dbReference type="ChEBI" id="CHEBI:33019"/>
        <dbReference type="ChEBI" id="CHEBI:61560"/>
        <dbReference type="ChEBI" id="CHEBI:173112"/>
        <dbReference type="EC" id="2.7.7.7"/>
    </reaction>
</comment>
<evidence type="ECO:0000313" key="14">
    <source>
        <dbReference type="EMBL" id="KGN98295.1"/>
    </source>
</evidence>
<dbReference type="Pfam" id="PF12169">
    <property type="entry name" value="DNA_pol3_gamma3"/>
    <property type="match status" value="1"/>
</dbReference>
<keyword evidence="8 11" id="KW-0067">ATP-binding</keyword>
<keyword evidence="7" id="KW-0862">Zinc</keyword>
<dbReference type="GO" id="GO:0006261">
    <property type="term" value="P:DNA-templated DNA replication"/>
    <property type="evidence" value="ECO:0007669"/>
    <property type="project" value="TreeGrafter"/>
</dbReference>
<dbReference type="InterPro" id="IPR008921">
    <property type="entry name" value="DNA_pol3_clamp-load_cplx_C"/>
</dbReference>
<evidence type="ECO:0000259" key="13">
    <source>
        <dbReference type="SMART" id="SM00382"/>
    </source>
</evidence>
<feature type="domain" description="AAA+ ATPase" evidence="13">
    <location>
        <begin position="39"/>
        <end position="182"/>
    </location>
</feature>
<evidence type="ECO:0000256" key="6">
    <source>
        <dbReference type="ARBA" id="ARBA00022741"/>
    </source>
</evidence>
<keyword evidence="2 11" id="KW-0808">Transferase</keyword>
<dbReference type="Gene3D" id="1.20.272.10">
    <property type="match status" value="1"/>
</dbReference>
<dbReference type="CDD" id="cd18137">
    <property type="entry name" value="HLD_clamp_pol_III_gamma_tau"/>
    <property type="match status" value="1"/>
</dbReference>
<proteinExistence type="inferred from homology"/>
<dbReference type="GO" id="GO:0003677">
    <property type="term" value="F:DNA binding"/>
    <property type="evidence" value="ECO:0007669"/>
    <property type="project" value="InterPro"/>
</dbReference>
<keyword evidence="9 11" id="KW-0239">DNA-directed DNA polymerase</keyword>
<evidence type="ECO:0000256" key="12">
    <source>
        <dbReference type="SAM" id="MobiDB-lite"/>
    </source>
</evidence>
<comment type="similarity">
    <text evidence="1 11">Belongs to the DnaX/STICHEL family.</text>
</comment>
<gene>
    <name evidence="11" type="primary">dnaX</name>
    <name evidence="14" type="ORF">HQ36_05215</name>
</gene>
<dbReference type="GO" id="GO:0009360">
    <property type="term" value="C:DNA polymerase III complex"/>
    <property type="evidence" value="ECO:0007669"/>
    <property type="project" value="InterPro"/>
</dbReference>
<name>A0A0A2G7E2_9PORP</name>
<dbReference type="EMBL" id="JQZW01000008">
    <property type="protein sequence ID" value="KGN98295.1"/>
    <property type="molecule type" value="Genomic_DNA"/>
</dbReference>
<comment type="function">
    <text evidence="11">DNA polymerase III is a complex, multichain enzyme responsible for most of the replicative synthesis in bacteria. This DNA polymerase also exhibits 3' to 5' exonuclease activity.</text>
</comment>
<evidence type="ECO:0000256" key="11">
    <source>
        <dbReference type="RuleBase" id="RU364063"/>
    </source>
</evidence>
<dbReference type="Gene3D" id="1.10.8.60">
    <property type="match status" value="1"/>
</dbReference>
<protein>
    <recommendedName>
        <fullName evidence="11">DNA polymerase III subunit gamma/tau</fullName>
        <ecNumber evidence="11">2.7.7.7</ecNumber>
    </recommendedName>
</protein>
<evidence type="ECO:0000313" key="15">
    <source>
        <dbReference type="Proteomes" id="UP000030134"/>
    </source>
</evidence>
<organism evidence="14 15">
    <name type="scientific">Porphyromonas gingivicanis</name>
    <dbReference type="NCBI Taxonomy" id="266762"/>
    <lineage>
        <taxon>Bacteria</taxon>
        <taxon>Pseudomonadati</taxon>
        <taxon>Bacteroidota</taxon>
        <taxon>Bacteroidia</taxon>
        <taxon>Bacteroidales</taxon>
        <taxon>Porphyromonadaceae</taxon>
        <taxon>Porphyromonas</taxon>
    </lineage>
</organism>
<comment type="caution">
    <text evidence="14">The sequence shown here is derived from an EMBL/GenBank/DDBJ whole genome shotgun (WGS) entry which is preliminary data.</text>
</comment>
<dbReference type="GO" id="GO:0046872">
    <property type="term" value="F:metal ion binding"/>
    <property type="evidence" value="ECO:0007669"/>
    <property type="project" value="UniProtKB-KW"/>
</dbReference>
<dbReference type="PANTHER" id="PTHR11669">
    <property type="entry name" value="REPLICATION FACTOR C / DNA POLYMERASE III GAMMA-TAU SUBUNIT"/>
    <property type="match status" value="1"/>
</dbReference>
<dbReference type="FunFam" id="3.40.50.300:FF:000014">
    <property type="entry name" value="DNA polymerase III subunit gamma/tau"/>
    <property type="match status" value="1"/>
</dbReference>
<keyword evidence="3 11" id="KW-0548">Nucleotidyltransferase</keyword>
<dbReference type="GO" id="GO:0003887">
    <property type="term" value="F:DNA-directed DNA polymerase activity"/>
    <property type="evidence" value="ECO:0007669"/>
    <property type="project" value="UniProtKB-KW"/>
</dbReference>
<dbReference type="NCBIfam" id="TIGR02397">
    <property type="entry name" value="dnaX_nterm"/>
    <property type="match status" value="1"/>
</dbReference>
<dbReference type="InterPro" id="IPR027417">
    <property type="entry name" value="P-loop_NTPase"/>
</dbReference>
<dbReference type="NCBIfam" id="NF004046">
    <property type="entry name" value="PRK05563.1"/>
    <property type="match status" value="1"/>
</dbReference>
<dbReference type="SMART" id="SM00382">
    <property type="entry name" value="AAA"/>
    <property type="match status" value="1"/>
</dbReference>
<dbReference type="PRINTS" id="PR00300">
    <property type="entry name" value="CLPPROTEASEA"/>
</dbReference>
<evidence type="ECO:0000256" key="7">
    <source>
        <dbReference type="ARBA" id="ARBA00022833"/>
    </source>
</evidence>
<dbReference type="InterPro" id="IPR003593">
    <property type="entry name" value="AAA+_ATPase"/>
</dbReference>
<dbReference type="eggNOG" id="COG2812">
    <property type="taxonomic scope" value="Bacteria"/>
</dbReference>
<accession>A0A0A2G7E2</accession>
<dbReference type="STRING" id="266762.HQ36_05215"/>
<evidence type="ECO:0000256" key="9">
    <source>
        <dbReference type="ARBA" id="ARBA00022932"/>
    </source>
</evidence>
<dbReference type="AlphaFoldDB" id="A0A0A2G7E2"/>
<dbReference type="Proteomes" id="UP000030134">
    <property type="component" value="Unassembled WGS sequence"/>
</dbReference>
<evidence type="ECO:0000256" key="1">
    <source>
        <dbReference type="ARBA" id="ARBA00006360"/>
    </source>
</evidence>
<feature type="compositionally biased region" description="Polar residues" evidence="12">
    <location>
        <begin position="403"/>
        <end position="422"/>
    </location>
</feature>
<dbReference type="OrthoDB" id="9810148at2"/>
<dbReference type="SUPFAM" id="SSF52540">
    <property type="entry name" value="P-loop containing nucleoside triphosphate hydrolases"/>
    <property type="match status" value="1"/>
</dbReference>
<evidence type="ECO:0000256" key="10">
    <source>
        <dbReference type="ARBA" id="ARBA00049244"/>
    </source>
</evidence>
<feature type="compositionally biased region" description="Polar residues" evidence="12">
    <location>
        <begin position="381"/>
        <end position="391"/>
    </location>
</feature>
<dbReference type="EC" id="2.7.7.7" evidence="11"/>
<keyword evidence="4 11" id="KW-0235">DNA replication</keyword>
<dbReference type="InterPro" id="IPR022754">
    <property type="entry name" value="DNA_pol_III_gamma-3"/>
</dbReference>
<dbReference type="Pfam" id="PF13177">
    <property type="entry name" value="DNA_pol3_delta2"/>
    <property type="match status" value="1"/>
</dbReference>
<comment type="subunit">
    <text evidence="11">DNA polymerase III contains a core (composed of alpha, epsilon and theta chains) that associates with a tau subunit. This core dimerizes to form the POLIII' complex. PolIII' associates with the gamma complex (composed of gamma, delta, delta', psi and chi chains) and with the beta chain to form the complete DNA polymerase III complex.</text>
</comment>
<dbReference type="GO" id="GO:0005524">
    <property type="term" value="F:ATP binding"/>
    <property type="evidence" value="ECO:0007669"/>
    <property type="project" value="UniProtKB-KW"/>
</dbReference>
<feature type="region of interest" description="Disordered" evidence="12">
    <location>
        <begin position="366"/>
        <end position="391"/>
    </location>
</feature>
<evidence type="ECO:0000256" key="3">
    <source>
        <dbReference type="ARBA" id="ARBA00022695"/>
    </source>
</evidence>
<dbReference type="InterPro" id="IPR001270">
    <property type="entry name" value="ClpA/B"/>
</dbReference>
<keyword evidence="6 11" id="KW-0547">Nucleotide-binding</keyword>
<dbReference type="FunFam" id="1.10.8.60:FF:000013">
    <property type="entry name" value="DNA polymerase III subunit gamma/tau"/>
    <property type="match status" value="1"/>
</dbReference>
<dbReference type="InterPro" id="IPR050238">
    <property type="entry name" value="DNA_Rep/Repair_Clamp_Loader"/>
</dbReference>
<dbReference type="SUPFAM" id="SSF48019">
    <property type="entry name" value="post-AAA+ oligomerization domain-like"/>
    <property type="match status" value="1"/>
</dbReference>
<dbReference type="InterPro" id="IPR012763">
    <property type="entry name" value="DNA_pol_III_sug/sutau_N"/>
</dbReference>
<evidence type="ECO:0000256" key="2">
    <source>
        <dbReference type="ARBA" id="ARBA00022679"/>
    </source>
</evidence>
<dbReference type="CDD" id="cd00009">
    <property type="entry name" value="AAA"/>
    <property type="match status" value="1"/>
</dbReference>
<keyword evidence="5" id="KW-0479">Metal-binding</keyword>
<evidence type="ECO:0000256" key="8">
    <source>
        <dbReference type="ARBA" id="ARBA00022840"/>
    </source>
</evidence>
<keyword evidence="15" id="KW-1185">Reference proteome</keyword>
<dbReference type="Gene3D" id="3.40.50.300">
    <property type="entry name" value="P-loop containing nucleotide triphosphate hydrolases"/>
    <property type="match status" value="1"/>
</dbReference>
<dbReference type="InterPro" id="IPR045085">
    <property type="entry name" value="HLD_clamp_pol_III_gamma_tau"/>
</dbReference>
<evidence type="ECO:0000256" key="4">
    <source>
        <dbReference type="ARBA" id="ARBA00022705"/>
    </source>
</evidence>
<reference evidence="14 15" key="1">
    <citation type="submission" date="2014-08" db="EMBL/GenBank/DDBJ databases">
        <title>Porphyromonas gingivicanis strain:COT-022_OH1391 Genome sequencing.</title>
        <authorList>
            <person name="Wallis C."/>
            <person name="Deusch O."/>
            <person name="O'Flynn C."/>
            <person name="Davis I."/>
            <person name="Jospin G."/>
            <person name="Darling A.E."/>
            <person name="Coil D.A."/>
            <person name="Alexiev A."/>
            <person name="Horsfall A."/>
            <person name="Kirkwood N."/>
            <person name="Harris S."/>
            <person name="Eisen J.A."/>
        </authorList>
    </citation>
    <scope>NUCLEOTIDE SEQUENCE [LARGE SCALE GENOMIC DNA]</scope>
    <source>
        <strain evidence="15">COT-022 OH1391</strain>
    </source>
</reference>
<feature type="compositionally biased region" description="Polar residues" evidence="12">
    <location>
        <begin position="448"/>
        <end position="457"/>
    </location>
</feature>
<dbReference type="RefSeq" id="WP_036883894.1">
    <property type="nucleotide sequence ID" value="NZ_JQZW01000008.1"/>
</dbReference>
<sequence>MSNGFVVSARKFRPDSFESLLGQDAVRETLRRAILQQKTAHAYLFCGPRGVGKTSAARIFAKAINCLSPLDNGEACGLCESCKAFEEQRSLNIFELDAASNNSTTDIRRLIDEVSIPPQIGKYRIYIIDEVHMLSTAAFNAFLKTLEEPPSYVIFILATTEKHKILPTILSRCQVYDFRPISIEVIAQQLAHIAEIEGINAEPKALNLIARKADGGMRDALSVFDRIVSFTGGNVTYERTLESLNILDEEYYVRLVNHIIKGEQGSILFLLDELLEKGFDTRIIMNGLTEFMRTLLIAYDALTLPLLRLSQSQAALYNDLAKRAGKVFLYRAIMQLLSYGKEYRNSNSKRLLAEMTLLSLAPMDNDSIPYPPSSHSDNKPHTPSATIPNGQHTATLITPQQTKPVNTGIASPPSNEPQRSTPSPAPIQKKESLQPPSASNPIRPLQTRPLTSTSTPHPQAKVPQETLHREKVEGVPAKEEILEQESLRLTEEALITEWFAWANGAYAKDPFLKNTMTTSIPKKDDDGKWRVGVFNSMQMNALEKIMPPILSHLRAVFSEPSLQIEVQIVDAQQWQGEMETANDWLHSLLQENKDLQKLVTALDLRIAP</sequence>
<dbReference type="PANTHER" id="PTHR11669:SF0">
    <property type="entry name" value="PROTEIN STICHEL-LIKE 2"/>
    <property type="match status" value="1"/>
</dbReference>
<feature type="region of interest" description="Disordered" evidence="12">
    <location>
        <begin position="403"/>
        <end position="474"/>
    </location>
</feature>
<evidence type="ECO:0000256" key="5">
    <source>
        <dbReference type="ARBA" id="ARBA00022723"/>
    </source>
</evidence>